<evidence type="ECO:0000313" key="2">
    <source>
        <dbReference type="Proteomes" id="UP000053927"/>
    </source>
</evidence>
<sequence length="305" mass="35018">MVNITSLILQNIDLFTPEEMSLGCQLVGSLPSLSALTFNDCALRGDYDPRLLGVLSVIQSLFFCQCWETGETFSSPPNDQLSIPWRVRSLSLDDWQGPMDFLHRNPTSLNLVTRFTFRSTGMRFTFLPEAARTLLDHVKENLEELEIADRECSEGPKPTESFPSCPLVKVLTFYINSAPSYFRAVVSHNNNTRVLQELRILVGLFDALNMEETFLGIKQPLENVRSLILSEHIPKVVLKVHRCNTSPGFTEEAFQKKMWECLSVHGELRGVDIQWERFYWRDCDCWDEDTTLSEWTRKGLRNRGS</sequence>
<dbReference type="GeneID" id="18804198"/>
<dbReference type="EMBL" id="JH687402">
    <property type="protein sequence ID" value="EIM79735.1"/>
    <property type="molecule type" value="Genomic_DNA"/>
</dbReference>
<accession>R7RXW3</accession>
<evidence type="ECO:0000313" key="1">
    <source>
        <dbReference type="EMBL" id="EIM79735.1"/>
    </source>
</evidence>
<dbReference type="RefSeq" id="XP_007311298.1">
    <property type="nucleotide sequence ID" value="XM_007311236.1"/>
</dbReference>
<feature type="non-terminal residue" evidence="1">
    <location>
        <position position="305"/>
    </location>
</feature>
<name>R7RXW3_STEHR</name>
<protein>
    <submittedName>
        <fullName evidence="1">Uncharacterized protein</fullName>
    </submittedName>
</protein>
<dbReference type="Proteomes" id="UP000053927">
    <property type="component" value="Unassembled WGS sequence"/>
</dbReference>
<reference evidence="2" key="1">
    <citation type="journal article" date="2012" name="Science">
        <title>The Paleozoic origin of enzymatic lignin decomposition reconstructed from 31 fungal genomes.</title>
        <authorList>
            <person name="Floudas D."/>
            <person name="Binder M."/>
            <person name="Riley R."/>
            <person name="Barry K."/>
            <person name="Blanchette R.A."/>
            <person name="Henrissat B."/>
            <person name="Martinez A.T."/>
            <person name="Otillar R."/>
            <person name="Spatafora J.W."/>
            <person name="Yadav J.S."/>
            <person name="Aerts A."/>
            <person name="Benoit I."/>
            <person name="Boyd A."/>
            <person name="Carlson A."/>
            <person name="Copeland A."/>
            <person name="Coutinho P.M."/>
            <person name="de Vries R.P."/>
            <person name="Ferreira P."/>
            <person name="Findley K."/>
            <person name="Foster B."/>
            <person name="Gaskell J."/>
            <person name="Glotzer D."/>
            <person name="Gorecki P."/>
            <person name="Heitman J."/>
            <person name="Hesse C."/>
            <person name="Hori C."/>
            <person name="Igarashi K."/>
            <person name="Jurgens J.A."/>
            <person name="Kallen N."/>
            <person name="Kersten P."/>
            <person name="Kohler A."/>
            <person name="Kuees U."/>
            <person name="Kumar T.K.A."/>
            <person name="Kuo A."/>
            <person name="LaButti K."/>
            <person name="Larrondo L.F."/>
            <person name="Lindquist E."/>
            <person name="Ling A."/>
            <person name="Lombard V."/>
            <person name="Lucas S."/>
            <person name="Lundell T."/>
            <person name="Martin R."/>
            <person name="McLaughlin D.J."/>
            <person name="Morgenstern I."/>
            <person name="Morin E."/>
            <person name="Murat C."/>
            <person name="Nagy L.G."/>
            <person name="Nolan M."/>
            <person name="Ohm R.A."/>
            <person name="Patyshakuliyeva A."/>
            <person name="Rokas A."/>
            <person name="Ruiz-Duenas F.J."/>
            <person name="Sabat G."/>
            <person name="Salamov A."/>
            <person name="Samejima M."/>
            <person name="Schmutz J."/>
            <person name="Slot J.C."/>
            <person name="St John F."/>
            <person name="Stenlid J."/>
            <person name="Sun H."/>
            <person name="Sun S."/>
            <person name="Syed K."/>
            <person name="Tsang A."/>
            <person name="Wiebenga A."/>
            <person name="Young D."/>
            <person name="Pisabarro A."/>
            <person name="Eastwood D.C."/>
            <person name="Martin F."/>
            <person name="Cullen D."/>
            <person name="Grigoriev I.V."/>
            <person name="Hibbett D.S."/>
        </authorList>
    </citation>
    <scope>NUCLEOTIDE SEQUENCE [LARGE SCALE GENOMIC DNA]</scope>
    <source>
        <strain evidence="2">FP-91666</strain>
    </source>
</reference>
<keyword evidence="2" id="KW-1185">Reference proteome</keyword>
<dbReference type="AlphaFoldDB" id="R7RXW3"/>
<gene>
    <name evidence="1" type="ORF">STEHIDRAFT_173049</name>
</gene>
<proteinExistence type="predicted"/>
<organism evidence="1 2">
    <name type="scientific">Stereum hirsutum (strain FP-91666)</name>
    <name type="common">White-rot fungus</name>
    <dbReference type="NCBI Taxonomy" id="721885"/>
    <lineage>
        <taxon>Eukaryota</taxon>
        <taxon>Fungi</taxon>
        <taxon>Dikarya</taxon>
        <taxon>Basidiomycota</taxon>
        <taxon>Agaricomycotina</taxon>
        <taxon>Agaricomycetes</taxon>
        <taxon>Russulales</taxon>
        <taxon>Stereaceae</taxon>
        <taxon>Stereum</taxon>
    </lineage>
</organism>
<dbReference type="SUPFAM" id="SSF52047">
    <property type="entry name" value="RNI-like"/>
    <property type="match status" value="1"/>
</dbReference>
<dbReference type="KEGG" id="shs:STEHIDRAFT_173049"/>